<reference evidence="3" key="1">
    <citation type="submission" date="1996-10" db="EMBL/GenBank/DDBJ databases">
        <authorList>
            <person name="Ingham A.B."/>
            <person name="Pemberton J.M."/>
        </authorList>
    </citation>
    <scope>NUCLEOTIDE SEQUENCE</scope>
    <source>
        <strain evidence="3">JMP636</strain>
    </source>
</reference>
<protein>
    <submittedName>
        <fullName evidence="3">Transcription terminator Rho</fullName>
    </submittedName>
</protein>
<dbReference type="Gene3D" id="2.40.50.140">
    <property type="entry name" value="Nucleic acid-binding proteins"/>
    <property type="match status" value="1"/>
</dbReference>
<proteinExistence type="inferred from homology"/>
<dbReference type="SUPFAM" id="SSF50249">
    <property type="entry name" value="Nucleic acid-binding proteins"/>
    <property type="match status" value="1"/>
</dbReference>
<dbReference type="Gene3D" id="3.40.50.300">
    <property type="entry name" value="P-loop containing nucleotide triphosphate hydrolases"/>
    <property type="match status" value="1"/>
</dbReference>
<feature type="domain" description="Rho RNA-BD" evidence="2">
    <location>
        <begin position="1"/>
        <end position="36"/>
    </location>
</feature>
<comment type="similarity">
    <text evidence="1">Belongs to the Rho family.</text>
</comment>
<dbReference type="GO" id="GO:0008186">
    <property type="term" value="F:ATP-dependent activity, acting on RNA"/>
    <property type="evidence" value="ECO:0007669"/>
    <property type="project" value="InterPro"/>
</dbReference>
<dbReference type="InterPro" id="IPR027417">
    <property type="entry name" value="P-loop_NTPase"/>
</dbReference>
<dbReference type="PANTHER" id="PTHR46425:SF1">
    <property type="entry name" value="TRANSCRIPTION TERMINATION FACTOR RHO"/>
    <property type="match status" value="1"/>
</dbReference>
<dbReference type="AlphaFoldDB" id="P94149"/>
<accession>P94149</accession>
<evidence type="ECO:0000313" key="3">
    <source>
        <dbReference type="EMBL" id="AAB38292.1"/>
    </source>
</evidence>
<evidence type="ECO:0000256" key="1">
    <source>
        <dbReference type="PROSITE-ProRule" id="PRU01203"/>
    </source>
</evidence>
<dbReference type="InterPro" id="IPR012340">
    <property type="entry name" value="NA-bd_OB-fold"/>
</dbReference>
<keyword evidence="1" id="KW-0694">RNA-binding</keyword>
<dbReference type="GO" id="GO:0006353">
    <property type="term" value="P:DNA-templated transcription termination"/>
    <property type="evidence" value="ECO:0007669"/>
    <property type="project" value="InterPro"/>
</dbReference>
<evidence type="ECO:0000259" key="2">
    <source>
        <dbReference type="PROSITE" id="PS51856"/>
    </source>
</evidence>
<dbReference type="PANTHER" id="PTHR46425">
    <property type="entry name" value="TRANSCRIPTION TERMINATION FACTOR RHO"/>
    <property type="match status" value="1"/>
</dbReference>
<dbReference type="GO" id="GO:0005524">
    <property type="term" value="F:ATP binding"/>
    <property type="evidence" value="ECO:0007669"/>
    <property type="project" value="InterPro"/>
</dbReference>
<dbReference type="InterPro" id="IPR011113">
    <property type="entry name" value="Rho_RNA-bd"/>
</dbReference>
<sequence>RFNLRTRDTISGQDRPPEQGRRYFALLKVKHVNYGRPGNARQQNLFRNLTPLQAHERLRMERGKGSTGNITGRVMGLASPIGKGQGGLNVAPAKAGKAMLLQ</sequence>
<dbReference type="GO" id="GO:0003723">
    <property type="term" value="F:RNA binding"/>
    <property type="evidence" value="ECO:0007669"/>
    <property type="project" value="UniProtKB-UniRule"/>
</dbReference>
<feature type="non-terminal residue" evidence="3">
    <location>
        <position position="1"/>
    </location>
</feature>
<name>P94149_AERHY</name>
<gene>
    <name evidence="3" type="primary">rho</name>
</gene>
<feature type="non-terminal residue" evidence="3">
    <location>
        <position position="102"/>
    </location>
</feature>
<dbReference type="Pfam" id="PF07497">
    <property type="entry name" value="Rho_RNA_bind"/>
    <property type="match status" value="1"/>
</dbReference>
<organism evidence="3">
    <name type="scientific">Aeromonas hydrophila</name>
    <dbReference type="NCBI Taxonomy" id="644"/>
    <lineage>
        <taxon>Bacteria</taxon>
        <taxon>Pseudomonadati</taxon>
        <taxon>Pseudomonadota</taxon>
        <taxon>Gammaproteobacteria</taxon>
        <taxon>Aeromonadales</taxon>
        <taxon>Aeromonadaceae</taxon>
        <taxon>Aeromonas</taxon>
    </lineage>
</organism>
<dbReference type="InterPro" id="IPR004665">
    <property type="entry name" value="Term_rho"/>
</dbReference>
<dbReference type="PROSITE" id="PS51856">
    <property type="entry name" value="RHO_RNA_BD"/>
    <property type="match status" value="1"/>
</dbReference>
<dbReference type="EMBL" id="U76358">
    <property type="protein sequence ID" value="AAB38292.1"/>
    <property type="molecule type" value="Genomic_DNA"/>
</dbReference>